<dbReference type="RefSeq" id="WP_203167247.1">
    <property type="nucleotide sequence ID" value="NZ_JAEVLS010000002.1"/>
</dbReference>
<evidence type="ECO:0000313" key="3">
    <source>
        <dbReference type="EMBL" id="MBM0105191.1"/>
    </source>
</evidence>
<dbReference type="EMBL" id="JAEVLS010000002">
    <property type="protein sequence ID" value="MBM0105191.1"/>
    <property type="molecule type" value="Genomic_DNA"/>
</dbReference>
<protein>
    <submittedName>
        <fullName evidence="3">Uncharacterized protein</fullName>
    </submittedName>
</protein>
<keyword evidence="2" id="KW-0472">Membrane</keyword>
<keyword evidence="2" id="KW-0812">Transmembrane</keyword>
<evidence type="ECO:0000313" key="4">
    <source>
        <dbReference type="Proteomes" id="UP000661077"/>
    </source>
</evidence>
<name>A0ABS1WW33_9GAMM</name>
<reference evidence="3 4" key="1">
    <citation type="journal article" date="2021" name="Int. J. Syst. Evol. Microbiol.">
        <title>Steroidobacter gossypii sp. nov., isolated from soil of cotton cropping field.</title>
        <authorList>
            <person name="Huang R."/>
            <person name="Yang S."/>
            <person name="Zhen C."/>
            <person name="Liu W."/>
        </authorList>
    </citation>
    <scope>NUCLEOTIDE SEQUENCE [LARGE SCALE GENOMIC DNA]</scope>
    <source>
        <strain evidence="3 4">S1-65</strain>
    </source>
</reference>
<evidence type="ECO:0000256" key="1">
    <source>
        <dbReference type="SAM" id="MobiDB-lite"/>
    </source>
</evidence>
<evidence type="ECO:0000256" key="2">
    <source>
        <dbReference type="SAM" id="Phobius"/>
    </source>
</evidence>
<dbReference type="Proteomes" id="UP000661077">
    <property type="component" value="Unassembled WGS sequence"/>
</dbReference>
<sequence>MNKPTLYGTIALGAIIAGALYLNSADRNTEAPASTPQAGSASLAPNVRSDATSSGGTFAPPDPVGQSRHDSTPPADPRLAALAVSPANDLLEFVTDGSGKVIAEIDKDPASISFKKPLREYTYAGERIIGVTVYRYLPDHVEISRTRVAYKPDGSVDEFAQTTSYSDSAMN</sequence>
<feature type="transmembrane region" description="Helical" evidence="2">
    <location>
        <begin position="6"/>
        <end position="22"/>
    </location>
</feature>
<feature type="compositionally biased region" description="Polar residues" evidence="1">
    <location>
        <begin position="31"/>
        <end position="40"/>
    </location>
</feature>
<accession>A0ABS1WW33</accession>
<proteinExistence type="predicted"/>
<keyword evidence="4" id="KW-1185">Reference proteome</keyword>
<gene>
    <name evidence="3" type="ORF">JM946_10535</name>
</gene>
<keyword evidence="2" id="KW-1133">Transmembrane helix</keyword>
<organism evidence="3 4">
    <name type="scientific">Steroidobacter gossypii</name>
    <dbReference type="NCBI Taxonomy" id="2805490"/>
    <lineage>
        <taxon>Bacteria</taxon>
        <taxon>Pseudomonadati</taxon>
        <taxon>Pseudomonadota</taxon>
        <taxon>Gammaproteobacteria</taxon>
        <taxon>Steroidobacterales</taxon>
        <taxon>Steroidobacteraceae</taxon>
        <taxon>Steroidobacter</taxon>
    </lineage>
</organism>
<feature type="region of interest" description="Disordered" evidence="1">
    <location>
        <begin position="28"/>
        <end position="78"/>
    </location>
</feature>
<comment type="caution">
    <text evidence="3">The sequence shown here is derived from an EMBL/GenBank/DDBJ whole genome shotgun (WGS) entry which is preliminary data.</text>
</comment>